<dbReference type="InterPro" id="IPR000182">
    <property type="entry name" value="GNAT_dom"/>
</dbReference>
<dbReference type="PANTHER" id="PTHR20905">
    <property type="entry name" value="N-ACETYLTRANSFERASE-RELATED"/>
    <property type="match status" value="1"/>
</dbReference>
<sequence>MEGRFFMRLLTPKNKNIIRKLFKFYFEEEVTLKSLQLSEVEKDVIIKTYMKLTTIFQSVVPQNLSVGVFDVKSDEICGCAFGSIGDSNPDMHSYDTDKLTPSLAKLLRFEEYMLKDLPRIVNQRPYLHIDDVLVKTKYQRQGLAMHLVQKLEEIALENKCELLTCVANTYKSNGVAKKHGFQIHNEVLYSKYKDTVSGEVIFKDIPAPYTGAAFGSKVLSPQESCL</sequence>
<evidence type="ECO:0000259" key="1">
    <source>
        <dbReference type="PROSITE" id="PS51186"/>
    </source>
</evidence>
<dbReference type="PROSITE" id="PS51186">
    <property type="entry name" value="GNAT"/>
    <property type="match status" value="1"/>
</dbReference>
<dbReference type="EMBL" id="LR786617">
    <property type="protein sequence ID" value="CAB3262245.1"/>
    <property type="molecule type" value="mRNA"/>
</dbReference>
<dbReference type="PANTHER" id="PTHR20905:SF1">
    <property type="entry name" value="AT07410P-RELATED"/>
    <property type="match status" value="1"/>
</dbReference>
<proteinExistence type="evidence at transcript level"/>
<organism evidence="2">
    <name type="scientific">Phallusia mammillata</name>
    <dbReference type="NCBI Taxonomy" id="59560"/>
    <lineage>
        <taxon>Eukaryota</taxon>
        <taxon>Metazoa</taxon>
        <taxon>Chordata</taxon>
        <taxon>Tunicata</taxon>
        <taxon>Ascidiacea</taxon>
        <taxon>Phlebobranchia</taxon>
        <taxon>Ascidiidae</taxon>
        <taxon>Phallusia</taxon>
    </lineage>
</organism>
<dbReference type="Pfam" id="PF00583">
    <property type="entry name" value="Acetyltransf_1"/>
    <property type="match status" value="1"/>
</dbReference>
<protein>
    <submittedName>
        <fullName evidence="2">Uncharacterized protein LOC100178989</fullName>
    </submittedName>
</protein>
<evidence type="ECO:0000313" key="2">
    <source>
        <dbReference type="EMBL" id="CAB3262245.1"/>
    </source>
</evidence>
<dbReference type="CDD" id="cd04301">
    <property type="entry name" value="NAT_SF"/>
    <property type="match status" value="1"/>
</dbReference>
<dbReference type="InterPro" id="IPR016181">
    <property type="entry name" value="Acyl_CoA_acyltransferase"/>
</dbReference>
<dbReference type="AlphaFoldDB" id="A0A6F9DH57"/>
<accession>A0A6F9DH57</accession>
<name>A0A6F9DH57_9ASCI</name>
<dbReference type="GO" id="GO:0008080">
    <property type="term" value="F:N-acetyltransferase activity"/>
    <property type="evidence" value="ECO:0007669"/>
    <property type="project" value="TreeGrafter"/>
</dbReference>
<feature type="domain" description="N-acetyltransferase" evidence="1">
    <location>
        <begin position="5"/>
        <end position="206"/>
    </location>
</feature>
<dbReference type="Gene3D" id="3.40.630.30">
    <property type="match status" value="1"/>
</dbReference>
<gene>
    <name evidence="2" type="primary">LOC100178989</name>
</gene>
<dbReference type="SUPFAM" id="SSF55729">
    <property type="entry name" value="Acyl-CoA N-acyltransferases (Nat)"/>
    <property type="match status" value="1"/>
</dbReference>
<reference evidence="2" key="1">
    <citation type="submission" date="2020-04" db="EMBL/GenBank/DDBJ databases">
        <authorList>
            <person name="Neveu A P."/>
        </authorList>
    </citation>
    <scope>NUCLEOTIDE SEQUENCE</scope>
    <source>
        <tissue evidence="2">Whole embryo</tissue>
    </source>
</reference>